<protein>
    <recommendedName>
        <fullName evidence="2">Reverse transcriptase Ty1/copia-type domain-containing protein</fullName>
    </recommendedName>
</protein>
<feature type="compositionally biased region" description="Low complexity" evidence="1">
    <location>
        <begin position="689"/>
        <end position="748"/>
    </location>
</feature>
<reference evidence="3" key="1">
    <citation type="submission" date="2023-07" db="EMBL/GenBank/DDBJ databases">
        <title>A chromosome-level genome assembly of Lolium multiflorum.</title>
        <authorList>
            <person name="Chen Y."/>
            <person name="Copetti D."/>
            <person name="Kolliker R."/>
            <person name="Studer B."/>
        </authorList>
    </citation>
    <scope>NUCLEOTIDE SEQUENCE</scope>
    <source>
        <strain evidence="3">02402/16</strain>
        <tissue evidence="3">Leaf</tissue>
    </source>
</reference>
<dbReference type="CDD" id="cd09272">
    <property type="entry name" value="RNase_HI_RT_Ty1"/>
    <property type="match status" value="1"/>
</dbReference>
<dbReference type="SUPFAM" id="SSF56672">
    <property type="entry name" value="DNA/RNA polymerases"/>
    <property type="match status" value="1"/>
</dbReference>
<organism evidence="3 4">
    <name type="scientific">Lolium multiflorum</name>
    <name type="common">Italian ryegrass</name>
    <name type="synonym">Lolium perenne subsp. multiflorum</name>
    <dbReference type="NCBI Taxonomy" id="4521"/>
    <lineage>
        <taxon>Eukaryota</taxon>
        <taxon>Viridiplantae</taxon>
        <taxon>Streptophyta</taxon>
        <taxon>Embryophyta</taxon>
        <taxon>Tracheophyta</taxon>
        <taxon>Spermatophyta</taxon>
        <taxon>Magnoliopsida</taxon>
        <taxon>Liliopsida</taxon>
        <taxon>Poales</taxon>
        <taxon>Poaceae</taxon>
        <taxon>BOP clade</taxon>
        <taxon>Pooideae</taxon>
        <taxon>Poodae</taxon>
        <taxon>Poeae</taxon>
        <taxon>Poeae Chloroplast Group 2 (Poeae type)</taxon>
        <taxon>Loliodinae</taxon>
        <taxon>Loliinae</taxon>
        <taxon>Lolium</taxon>
    </lineage>
</organism>
<gene>
    <name evidence="3" type="ORF">QYE76_069914</name>
</gene>
<dbReference type="PANTHER" id="PTHR11439:SF450">
    <property type="entry name" value="REVERSE TRANSCRIPTASE TY1_COPIA-TYPE DOMAIN-CONTAINING PROTEIN"/>
    <property type="match status" value="1"/>
</dbReference>
<dbReference type="Proteomes" id="UP001231189">
    <property type="component" value="Unassembled WGS sequence"/>
</dbReference>
<evidence type="ECO:0000256" key="1">
    <source>
        <dbReference type="SAM" id="MobiDB-lite"/>
    </source>
</evidence>
<sequence length="1317" mass="139252">MASAAGAISAAAPSSLAAASPFLQSPPLAWAHPRQQHASAESSSGMVAAAVPAASPRCGDPTPSAAPALPVYTPAVVPHGYAHAPVHAGSVPMQASNLHVPYAPGHGSSLAAQYGPSVAEPHGAAAMTYAPGPGSATYAPGTSPYAVAPVPPTYTHVSVPPSYAPSAYGLPAYAPPSSPGFFSGALGQGALAPFNYGSYGPSPAALPLPGAHMAGAPPHAGFYAAPPAAHADHAAEVYAPVYNTPAPPAAAPMDPSAPAPFYFAHLIPVKLTPDNYLSWRAQVLPLLRSRYLEGYVDGSLPCPSPYHPAYHTWVAQDQAILSAIQSSLTPSVSSLVIFAATSRDAWTALHTSFASQSQARAHAIRTELGEAKLQDLSITDYFNKVTGLADTLASIGQPLRAEDFTTYVLNGLDDDYDNLVENINGRETPIQPRELYSRLLGREQRVKAKRASPGFSSANAATRGKPQKQPPSGGKPAAPPPQQASRAPAASPTPTIGGGRPRATCPCCGTELACQLCGLAGHIASRCHRRFKQDFLGIGNNGKGNDKQAALASHEYGHTPSYPIDSTWYMDTGATNHLTSEMGKLSTQEPYRGHDQVRTANGAGIGRGARLQLLDDQAPDAAPMTDVDRLHAPCMPDLSVSRAWPAPEPAPSASPAAPPGPALSASPAGSPGPASPASPAGSPGPAPSALPAASPRPASTPSSPGPSTRSATPLSPGPHATPGSSSSAASSPAPPVASTSASPAPSVPAALRPRCSWYSTLAYCNGTEFHALLKNDTWQLVPPVSGVNVIDSKWVFKVKKHADGSIERYKARLVAKGFKQRYGLDYEDTFSPVVKPTTIRLLLSLAVTRGWSLRQLDVQNAFLHGVLEEEVYMRQPPGFVDPARPRHLCRLVKALYGLKQAPRAWHARLGSVLRAHGFVPSTADTSLFLLQRPEVTMYLLVYVDDIILISSSDVASGRLVSALSGDFAVKDLGALHYFLGMEVSRSSAGLTLTQHKYSLDLLRRAGMLKCKHAITPMSATDRLSALDGDPLSPDDATEYRSLVGGLQYLTITRPDVSYAVNRVCQYLHAPRTSHWSAVKRILRYVCLTASYGLLLQPAPSCDLSAFSDVDWAGNPDDRRSTGGYAVFFGPNLIAWNARKQATVSRSSTEAEYKAVANATAELIWVQSLLRELRVSQRRPPVLWCDNIGATYLSSNPVFHARTKHIEVDYHFVRERVAQKLLHIKFIPSKDQLADIFTKPLPQPQFVGSVTRCSGGDGGVDGGDDDDDDGDDVPLDDDGDGVDFPFPRRIPARRRALFSGVLRPAEAALTLREVLPLA</sequence>
<feature type="domain" description="Reverse transcriptase Ty1/copia-type" evidence="2">
    <location>
        <begin position="775"/>
        <end position="1018"/>
    </location>
</feature>
<dbReference type="InterPro" id="IPR043502">
    <property type="entry name" value="DNA/RNA_pol_sf"/>
</dbReference>
<dbReference type="PANTHER" id="PTHR11439">
    <property type="entry name" value="GAG-POL-RELATED RETROTRANSPOSON"/>
    <property type="match status" value="1"/>
</dbReference>
<name>A0AAD8SHY9_LOLMU</name>
<accession>A0AAD8SHY9</accession>
<feature type="region of interest" description="Disordered" evidence="1">
    <location>
        <begin position="1251"/>
        <end position="1280"/>
    </location>
</feature>
<keyword evidence="4" id="KW-1185">Reference proteome</keyword>
<dbReference type="Pfam" id="PF07727">
    <property type="entry name" value="RVT_2"/>
    <property type="match status" value="1"/>
</dbReference>
<feature type="region of interest" description="Disordered" evidence="1">
    <location>
        <begin position="641"/>
        <end position="748"/>
    </location>
</feature>
<evidence type="ECO:0000313" key="4">
    <source>
        <dbReference type="Proteomes" id="UP001231189"/>
    </source>
</evidence>
<dbReference type="EMBL" id="JAUUTY010000004">
    <property type="protein sequence ID" value="KAK1652109.1"/>
    <property type="molecule type" value="Genomic_DNA"/>
</dbReference>
<feature type="compositionally biased region" description="Acidic residues" evidence="1">
    <location>
        <begin position="1261"/>
        <end position="1280"/>
    </location>
</feature>
<comment type="caution">
    <text evidence="3">The sequence shown here is derived from an EMBL/GenBank/DDBJ whole genome shotgun (WGS) entry which is preliminary data.</text>
</comment>
<dbReference type="Pfam" id="PF14223">
    <property type="entry name" value="Retrotran_gag_2"/>
    <property type="match status" value="1"/>
</dbReference>
<evidence type="ECO:0000313" key="3">
    <source>
        <dbReference type="EMBL" id="KAK1652109.1"/>
    </source>
</evidence>
<feature type="compositionally biased region" description="Low complexity" evidence="1">
    <location>
        <begin position="483"/>
        <end position="495"/>
    </location>
</feature>
<evidence type="ECO:0000259" key="2">
    <source>
        <dbReference type="Pfam" id="PF07727"/>
    </source>
</evidence>
<feature type="compositionally biased region" description="Pro residues" evidence="1">
    <location>
        <begin position="646"/>
        <end position="661"/>
    </location>
</feature>
<feature type="region of interest" description="Disordered" evidence="1">
    <location>
        <begin position="447"/>
        <end position="500"/>
    </location>
</feature>
<dbReference type="InterPro" id="IPR013103">
    <property type="entry name" value="RVT_2"/>
</dbReference>
<proteinExistence type="predicted"/>
<feature type="compositionally biased region" description="Low complexity" evidence="1">
    <location>
        <begin position="662"/>
        <end position="681"/>
    </location>
</feature>